<protein>
    <submittedName>
        <fullName evidence="2">Conserved domain protein</fullName>
    </submittedName>
</protein>
<dbReference type="STRING" id="205920.ECH_0247"/>
<reference evidence="2 3" key="1">
    <citation type="journal article" date="2006" name="PLoS Genet.">
        <title>Comparative genomics of emerging human ehrlichiosis agents.</title>
        <authorList>
            <person name="Dunning Hotopp J.C."/>
            <person name="Lin M."/>
            <person name="Madupu R."/>
            <person name="Crabtree J."/>
            <person name="Angiuoli S.V."/>
            <person name="Eisen J.A."/>
            <person name="Seshadri R."/>
            <person name="Ren Q."/>
            <person name="Wu M."/>
            <person name="Utterback T.R."/>
            <person name="Smith S."/>
            <person name="Lewis M."/>
            <person name="Khouri H."/>
            <person name="Zhang C."/>
            <person name="Niu H."/>
            <person name="Lin Q."/>
            <person name="Ohashi N."/>
            <person name="Zhi N."/>
            <person name="Nelson W."/>
            <person name="Brinkac L.M."/>
            <person name="Dodson R.J."/>
            <person name="Rosovitz M.J."/>
            <person name="Sundaram J."/>
            <person name="Daugherty S.C."/>
            <person name="Davidsen T."/>
            <person name="Durkin A.S."/>
            <person name="Gwinn M."/>
            <person name="Haft D.H."/>
            <person name="Selengut J.D."/>
            <person name="Sullivan S.A."/>
            <person name="Zafar N."/>
            <person name="Zhou L."/>
            <person name="Benahmed F."/>
            <person name="Forberger H."/>
            <person name="Halpin R."/>
            <person name="Mulligan S."/>
            <person name="Robinson J."/>
            <person name="White O."/>
            <person name="Rikihisa Y."/>
            <person name="Tettelin H."/>
        </authorList>
    </citation>
    <scope>NUCLEOTIDE SEQUENCE [LARGE SCALE GENOMIC DNA]</scope>
    <source>
        <strain evidence="3">ATCC CRL-10679 / Arkansas</strain>
    </source>
</reference>
<evidence type="ECO:0000256" key="1">
    <source>
        <dbReference type="SAM" id="Phobius"/>
    </source>
</evidence>
<proteinExistence type="predicted"/>
<evidence type="ECO:0000313" key="3">
    <source>
        <dbReference type="Proteomes" id="UP000008320"/>
    </source>
</evidence>
<sequence length="302" mass="31761">MSSVNHGISYVLNSTTSIGNGNLTTTTLSNLFTRVLDDTVSSTVENGSNTTTVSSALNDTVSDIVNSAVSSTMENGSSSTTISSILNNTVSDIVNSTVSSTMENGSSSTTISSILNNTVSDIVNSAVSSTMENGGGSTTISSVLNSTFTNILNSAVGSTVEGSVGNATTIFPVLNNTVTSSTRNNSLHDSTLIAAFIMIMGTFLLMFSVMICVRSVQTCRSNIRRHRVQMAYLREHGGGGPPDNLSDAVIALDVIGEVSVVTESSNVENRPFLLCQHDHQEDPADSAEQVRPVFRLQGIFPR</sequence>
<organism evidence="2 3">
    <name type="scientific">Ehrlichia chaffeensis (strain ATCC CRL-10679 / Arkansas)</name>
    <dbReference type="NCBI Taxonomy" id="205920"/>
    <lineage>
        <taxon>Bacteria</taxon>
        <taxon>Pseudomonadati</taxon>
        <taxon>Pseudomonadota</taxon>
        <taxon>Alphaproteobacteria</taxon>
        <taxon>Rickettsiales</taxon>
        <taxon>Anaplasmataceae</taxon>
        <taxon>Ehrlichia</taxon>
    </lineage>
</organism>
<dbReference type="Proteomes" id="UP000008320">
    <property type="component" value="Chromosome"/>
</dbReference>
<dbReference type="KEGG" id="ech:ECH_0247"/>
<evidence type="ECO:0000313" key="2">
    <source>
        <dbReference type="EMBL" id="ABD45446.1"/>
    </source>
</evidence>
<keyword evidence="3" id="KW-1185">Reference proteome</keyword>
<keyword evidence="1" id="KW-0812">Transmembrane</keyword>
<keyword evidence="1" id="KW-1133">Transmembrane helix</keyword>
<dbReference type="EMBL" id="CP000236">
    <property type="protein sequence ID" value="ABD45446.1"/>
    <property type="molecule type" value="Genomic_DNA"/>
</dbReference>
<accession>Q2GHL5</accession>
<gene>
    <name evidence="2" type="ordered locus">ECH_0247</name>
</gene>
<keyword evidence="1" id="KW-0472">Membrane</keyword>
<dbReference type="HOGENOM" id="CLU_914423_0_0_5"/>
<name>Q2GHL5_EHRCR</name>
<feature type="transmembrane region" description="Helical" evidence="1">
    <location>
        <begin position="192"/>
        <end position="216"/>
    </location>
</feature>
<dbReference type="AlphaFoldDB" id="Q2GHL5"/>